<feature type="active site" description="Proton acceptor" evidence="8">
    <location>
        <position position="300"/>
    </location>
</feature>
<feature type="active site" description="Proton donor" evidence="8 11">
    <location>
        <position position="160"/>
    </location>
</feature>
<feature type="binding site" evidence="9">
    <location>
        <position position="267"/>
    </location>
    <ligand>
        <name>substrate</name>
    </ligand>
</feature>
<feature type="binding site" evidence="9">
    <location>
        <position position="294"/>
    </location>
    <ligand>
        <name>substrate</name>
    </ligand>
</feature>
<dbReference type="EMBL" id="BMRJ01000001">
    <property type="protein sequence ID" value="GGR20813.1"/>
    <property type="molecule type" value="Genomic_DNA"/>
</dbReference>
<dbReference type="SUPFAM" id="SSF51989">
    <property type="entry name" value="Glycosyl hydrolases family 6, cellulases"/>
    <property type="match status" value="1"/>
</dbReference>
<evidence type="ECO:0000256" key="7">
    <source>
        <dbReference type="ARBA" id="ARBA00023326"/>
    </source>
</evidence>
<dbReference type="InterPro" id="IPR006311">
    <property type="entry name" value="TAT_signal"/>
</dbReference>
<accession>A0A918CGT5</accession>
<feature type="binding site" evidence="9">
    <location>
        <position position="298"/>
    </location>
    <ligand>
        <name>substrate</name>
    </ligand>
</feature>
<dbReference type="Gene3D" id="3.20.20.40">
    <property type="entry name" value="1, 4-beta cellobiohydrolase"/>
    <property type="match status" value="1"/>
</dbReference>
<feature type="signal peptide" evidence="12">
    <location>
        <begin position="1"/>
        <end position="38"/>
    </location>
</feature>
<evidence type="ECO:0000313" key="13">
    <source>
        <dbReference type="EMBL" id="GGR20813.1"/>
    </source>
</evidence>
<keyword evidence="2 12" id="KW-0378">Hydrolase</keyword>
<reference evidence="13" key="2">
    <citation type="submission" date="2020-09" db="EMBL/GenBank/DDBJ databases">
        <authorList>
            <person name="Sun Q."/>
            <person name="Ohkuma M."/>
        </authorList>
    </citation>
    <scope>NUCLEOTIDE SEQUENCE</scope>
    <source>
        <strain evidence="13">JCM 3346</strain>
    </source>
</reference>
<organism evidence="13 14">
    <name type="scientific">Agromyces mediolanus</name>
    <name type="common">Corynebacterium mediolanum</name>
    <dbReference type="NCBI Taxonomy" id="41986"/>
    <lineage>
        <taxon>Bacteria</taxon>
        <taxon>Bacillati</taxon>
        <taxon>Actinomycetota</taxon>
        <taxon>Actinomycetes</taxon>
        <taxon>Micrococcales</taxon>
        <taxon>Microbacteriaceae</taxon>
        <taxon>Agromyces</taxon>
    </lineage>
</organism>
<comment type="similarity">
    <text evidence="12">Belongs to the glycosyl hydrolase family 6.</text>
</comment>
<feature type="active site" evidence="10">
    <location>
        <position position="123"/>
    </location>
</feature>
<evidence type="ECO:0000256" key="11">
    <source>
        <dbReference type="PROSITE-ProRule" id="PRU10057"/>
    </source>
</evidence>
<dbReference type="InterPro" id="IPR036434">
    <property type="entry name" value="Beta_cellobiohydrolase_sf"/>
</dbReference>
<dbReference type="PRINTS" id="PR00733">
    <property type="entry name" value="GLHYDRLASE6"/>
</dbReference>
<feature type="binding site" evidence="9">
    <location>
        <position position="83"/>
    </location>
    <ligand>
        <name>substrate</name>
    </ligand>
</feature>
<keyword evidence="6 12" id="KW-0326">Glycosidase</keyword>
<dbReference type="AlphaFoldDB" id="A0A918CGT5"/>
<sequence>MTASGAGERSRTATRRAVLASGAIALLALLAACAPASSADSPFAGRTLYRSPDSSAAIAARTGGTAAEREAAARLAERPTATWLVPERLPAGEVGPAVDALLDDAAGAAALPVLVVYGIPDRDCGGHSAGGLARTPYLAWIDEIAAAIGERSAVIVLEPDALALAEACPDAAARPALVREAAARLPATTTVYLDGGHSAWLPAERMAELLRAAGVDRVRGFATNVSNTRTTSEERAYAHRVAAALGGGHAVIDVSRNGSGPPADASWCNVPGRTVGEDPGPLDDEVVDAVLWLKPPGESDGTCNGGPPAGQWWPEAAIALTGGG</sequence>
<feature type="chain" id="PRO_5039764235" description="Glucanase" evidence="12">
    <location>
        <begin position="39"/>
        <end position="324"/>
    </location>
</feature>
<dbReference type="Proteomes" id="UP000610303">
    <property type="component" value="Unassembled WGS sequence"/>
</dbReference>
<keyword evidence="4" id="KW-1015">Disulfide bond</keyword>
<dbReference type="GO" id="GO:0030245">
    <property type="term" value="P:cellulose catabolic process"/>
    <property type="evidence" value="ECO:0007669"/>
    <property type="project" value="UniProtKB-KW"/>
</dbReference>
<dbReference type="PIRSF" id="PIRSF001100">
    <property type="entry name" value="Beta_cellobiohydrolase"/>
    <property type="match status" value="1"/>
</dbReference>
<dbReference type="PANTHER" id="PTHR34876">
    <property type="match status" value="1"/>
</dbReference>
<evidence type="ECO:0000256" key="4">
    <source>
        <dbReference type="ARBA" id="ARBA00023157"/>
    </source>
</evidence>
<keyword evidence="1 12" id="KW-0732">Signal</keyword>
<dbReference type="EC" id="3.2.1.-" evidence="12"/>
<feature type="binding site" evidence="9">
    <location>
        <position position="197"/>
    </location>
    <ligand>
        <name>substrate</name>
    </ligand>
</feature>
<evidence type="ECO:0000256" key="9">
    <source>
        <dbReference type="PIRSR" id="PIRSR001100-2"/>
    </source>
</evidence>
<keyword evidence="7 12" id="KW-0624">Polysaccharide degradation</keyword>
<reference evidence="13" key="1">
    <citation type="journal article" date="2014" name="Int. J. Syst. Evol. Microbiol.">
        <title>Complete genome sequence of Corynebacterium casei LMG S-19264T (=DSM 44701T), isolated from a smear-ripened cheese.</title>
        <authorList>
            <consortium name="US DOE Joint Genome Institute (JGI-PGF)"/>
            <person name="Walter F."/>
            <person name="Albersmeier A."/>
            <person name="Kalinowski J."/>
            <person name="Ruckert C."/>
        </authorList>
    </citation>
    <scope>NUCLEOTIDE SEQUENCE</scope>
    <source>
        <strain evidence="13">JCM 3346</strain>
    </source>
</reference>
<feature type="binding site" evidence="9">
    <location>
        <position position="227"/>
    </location>
    <ligand>
        <name>substrate</name>
    </ligand>
</feature>
<evidence type="ECO:0000256" key="3">
    <source>
        <dbReference type="ARBA" id="ARBA00023001"/>
    </source>
</evidence>
<evidence type="ECO:0000256" key="6">
    <source>
        <dbReference type="ARBA" id="ARBA00023295"/>
    </source>
</evidence>
<dbReference type="PROSITE" id="PS00655">
    <property type="entry name" value="GLYCOSYL_HYDROL_F6_1"/>
    <property type="match status" value="1"/>
</dbReference>
<evidence type="ECO:0000256" key="10">
    <source>
        <dbReference type="PROSITE-ProRule" id="PRU10056"/>
    </source>
</evidence>
<keyword evidence="3 12" id="KW-0136">Cellulose degradation</keyword>
<keyword evidence="14" id="KW-1185">Reference proteome</keyword>
<gene>
    <name evidence="13" type="primary">celA1</name>
    <name evidence="13" type="ORF">GCM10010196_12730</name>
</gene>
<evidence type="ECO:0000256" key="5">
    <source>
        <dbReference type="ARBA" id="ARBA00023277"/>
    </source>
</evidence>
<evidence type="ECO:0000256" key="12">
    <source>
        <dbReference type="RuleBase" id="RU361186"/>
    </source>
</evidence>
<name>A0A918CGT5_AGRME</name>
<dbReference type="RefSeq" id="WP_189084414.1">
    <property type="nucleotide sequence ID" value="NZ_BMRJ01000001.1"/>
</dbReference>
<proteinExistence type="inferred from homology"/>
<dbReference type="PROSITE" id="PS51318">
    <property type="entry name" value="TAT"/>
    <property type="match status" value="1"/>
</dbReference>
<evidence type="ECO:0000256" key="2">
    <source>
        <dbReference type="ARBA" id="ARBA00022801"/>
    </source>
</evidence>
<dbReference type="InterPro" id="IPR016288">
    <property type="entry name" value="Beta_cellobiohydrolase"/>
</dbReference>
<dbReference type="InterPro" id="IPR001524">
    <property type="entry name" value="Glyco_hydro_6_CS"/>
</dbReference>
<dbReference type="PROSITE" id="PS00656">
    <property type="entry name" value="GLYCOSYL_HYDROL_F6_2"/>
    <property type="match status" value="1"/>
</dbReference>
<evidence type="ECO:0000313" key="14">
    <source>
        <dbReference type="Proteomes" id="UP000610303"/>
    </source>
</evidence>
<evidence type="ECO:0000256" key="1">
    <source>
        <dbReference type="ARBA" id="ARBA00022729"/>
    </source>
</evidence>
<dbReference type="Pfam" id="PF01341">
    <property type="entry name" value="Glyco_hydro_6"/>
    <property type="match status" value="1"/>
</dbReference>
<evidence type="ECO:0000256" key="8">
    <source>
        <dbReference type="PIRSR" id="PIRSR001100-1"/>
    </source>
</evidence>
<keyword evidence="5 12" id="KW-0119">Carbohydrate metabolism</keyword>
<protein>
    <recommendedName>
        <fullName evidence="12">Glucanase</fullName>
        <ecNumber evidence="12">3.2.1.-</ecNumber>
    </recommendedName>
</protein>
<feature type="binding site" evidence="9">
    <location>
        <position position="200"/>
    </location>
    <ligand>
        <name>substrate</name>
    </ligand>
</feature>
<comment type="caution">
    <text evidence="13">The sequence shown here is derived from an EMBL/GenBank/DDBJ whole genome shotgun (WGS) entry which is preliminary data.</text>
</comment>
<dbReference type="GO" id="GO:0004553">
    <property type="term" value="F:hydrolase activity, hydrolyzing O-glycosyl compounds"/>
    <property type="evidence" value="ECO:0007669"/>
    <property type="project" value="InterPro"/>
</dbReference>
<dbReference type="PANTHER" id="PTHR34876:SF4">
    <property type="entry name" value="1,4-BETA-D-GLUCAN CELLOBIOHYDROLASE C-RELATED"/>
    <property type="match status" value="1"/>
</dbReference>